<dbReference type="InterPro" id="IPR000182">
    <property type="entry name" value="GNAT_dom"/>
</dbReference>
<gene>
    <name evidence="2" type="ORF">BCF44_11098</name>
</gene>
<dbReference type="CDD" id="cd04301">
    <property type="entry name" value="NAT_SF"/>
    <property type="match status" value="1"/>
</dbReference>
<evidence type="ECO:0000313" key="2">
    <source>
        <dbReference type="EMBL" id="REH42602.1"/>
    </source>
</evidence>
<comment type="caution">
    <text evidence="2">The sequence shown here is derived from an EMBL/GenBank/DDBJ whole genome shotgun (WGS) entry which is preliminary data.</text>
</comment>
<dbReference type="PANTHER" id="PTHR13170:SF16">
    <property type="entry name" value="PROTEIN O-GLCNACASE"/>
    <property type="match status" value="1"/>
</dbReference>
<dbReference type="Pfam" id="PF00583">
    <property type="entry name" value="Acetyltransf_1"/>
    <property type="match status" value="1"/>
</dbReference>
<feature type="domain" description="N-acetyltransferase" evidence="1">
    <location>
        <begin position="1"/>
        <end position="192"/>
    </location>
</feature>
<dbReference type="PROSITE" id="PS51186">
    <property type="entry name" value="GNAT"/>
    <property type="match status" value="1"/>
</dbReference>
<proteinExistence type="predicted"/>
<dbReference type="RefSeq" id="WP_170217801.1">
    <property type="nucleotide sequence ID" value="NZ_CP144375.1"/>
</dbReference>
<reference evidence="2 3" key="1">
    <citation type="submission" date="2018-08" db="EMBL/GenBank/DDBJ databases">
        <title>Genomic Encyclopedia of Archaeal and Bacterial Type Strains, Phase II (KMG-II): from individual species to whole genera.</title>
        <authorList>
            <person name="Goeker M."/>
        </authorList>
    </citation>
    <scope>NUCLEOTIDE SEQUENCE [LARGE SCALE GENOMIC DNA]</scope>
    <source>
        <strain evidence="2 3">DSM 45791</strain>
    </source>
</reference>
<name>A0A3E0HD66_9PSEU</name>
<dbReference type="AlphaFoldDB" id="A0A3E0HD66"/>
<dbReference type="SUPFAM" id="SSF55729">
    <property type="entry name" value="Acyl-CoA N-acyltransferases (Nat)"/>
    <property type="match status" value="1"/>
</dbReference>
<evidence type="ECO:0000259" key="1">
    <source>
        <dbReference type="PROSITE" id="PS51186"/>
    </source>
</evidence>
<accession>A0A3E0HD66</accession>
<keyword evidence="2" id="KW-0808">Transferase</keyword>
<dbReference type="GO" id="GO:0016747">
    <property type="term" value="F:acyltransferase activity, transferring groups other than amino-acyl groups"/>
    <property type="evidence" value="ECO:0007669"/>
    <property type="project" value="InterPro"/>
</dbReference>
<dbReference type="Gene3D" id="3.40.630.30">
    <property type="match status" value="1"/>
</dbReference>
<dbReference type="Proteomes" id="UP000256269">
    <property type="component" value="Unassembled WGS sequence"/>
</dbReference>
<dbReference type="InterPro" id="IPR016181">
    <property type="entry name" value="Acyl_CoA_acyltransferase"/>
</dbReference>
<keyword evidence="3" id="KW-1185">Reference proteome</keyword>
<evidence type="ECO:0000313" key="3">
    <source>
        <dbReference type="Proteomes" id="UP000256269"/>
    </source>
</evidence>
<dbReference type="PANTHER" id="PTHR13170">
    <property type="entry name" value="O-GLCNACASE"/>
    <property type="match status" value="1"/>
</dbReference>
<sequence length="204" mass="22708">MILRPARADDLKAVHDICVDTATQTELDDLDLIGYVFVDPYLTLVPELCFVIADDEGVAGYTVGAVDTVDFYRRWRAEWTPRFADRYPKPAQETNRYESLVLSMHNPERFLPATLGGYPSHLHINLDARARRQGWGTKLLDALFDQLRAGGSTGVHLTTSATNTRAIAFYHTLGFEVLEQPGTATVMGLRFDGSGRMEASPSRS</sequence>
<dbReference type="EMBL" id="QUNO01000010">
    <property type="protein sequence ID" value="REH42602.1"/>
    <property type="molecule type" value="Genomic_DNA"/>
</dbReference>
<organism evidence="2 3">
    <name type="scientific">Kutzneria buriramensis</name>
    <dbReference type="NCBI Taxonomy" id="1045776"/>
    <lineage>
        <taxon>Bacteria</taxon>
        <taxon>Bacillati</taxon>
        <taxon>Actinomycetota</taxon>
        <taxon>Actinomycetes</taxon>
        <taxon>Pseudonocardiales</taxon>
        <taxon>Pseudonocardiaceae</taxon>
        <taxon>Kutzneria</taxon>
    </lineage>
</organism>
<dbReference type="InterPro" id="IPR051822">
    <property type="entry name" value="Glycosyl_Hydrolase_84"/>
</dbReference>
<protein>
    <submittedName>
        <fullName evidence="2">Acetyltransferase (GNAT) family protein</fullName>
    </submittedName>
</protein>